<proteinExistence type="predicted"/>
<gene>
    <name evidence="3" type="ORF">C451_20612</name>
</gene>
<dbReference type="AlphaFoldDB" id="M0MUU8"/>
<evidence type="ECO:0000313" key="4">
    <source>
        <dbReference type="Proteomes" id="UP000011680"/>
    </source>
</evidence>
<feature type="compositionally biased region" description="Basic and acidic residues" evidence="1">
    <location>
        <begin position="235"/>
        <end position="261"/>
    </location>
</feature>
<dbReference type="eggNOG" id="arCOG02825">
    <property type="taxonomic scope" value="Archaea"/>
</dbReference>
<evidence type="ECO:0000313" key="3">
    <source>
        <dbReference type="EMBL" id="EMA48235.1"/>
    </source>
</evidence>
<dbReference type="SUPFAM" id="SSF53328">
    <property type="entry name" value="Formyltransferase"/>
    <property type="match status" value="1"/>
</dbReference>
<dbReference type="PANTHER" id="PTHR11138:SF5">
    <property type="entry name" value="METHIONYL-TRNA FORMYLTRANSFERASE, MITOCHONDRIAL"/>
    <property type="match status" value="1"/>
</dbReference>
<dbReference type="InterPro" id="IPR002376">
    <property type="entry name" value="Formyl_transf_N"/>
</dbReference>
<dbReference type="Proteomes" id="UP000011680">
    <property type="component" value="Unassembled WGS sequence"/>
</dbReference>
<dbReference type="PANTHER" id="PTHR11138">
    <property type="entry name" value="METHIONYL-TRNA FORMYLTRANSFERASE"/>
    <property type="match status" value="1"/>
</dbReference>
<dbReference type="GO" id="GO:0004479">
    <property type="term" value="F:methionyl-tRNA formyltransferase activity"/>
    <property type="evidence" value="ECO:0007669"/>
    <property type="project" value="TreeGrafter"/>
</dbReference>
<dbReference type="GO" id="GO:0005829">
    <property type="term" value="C:cytosol"/>
    <property type="evidence" value="ECO:0007669"/>
    <property type="project" value="TreeGrafter"/>
</dbReference>
<accession>M0MUU8</accession>
<feature type="region of interest" description="Disordered" evidence="1">
    <location>
        <begin position="231"/>
        <end position="261"/>
    </location>
</feature>
<dbReference type="Gene3D" id="3.40.50.12230">
    <property type="match status" value="1"/>
</dbReference>
<sequence>MNVLLLTMDEPMYMPQYIEPILRARGDHISEVVIAPHPGEGLPTIARQRYKMFGPIDFLRYGTKFGTGKLLAQLPAEIDRALTGRCHSVPAVANQYDIPVRTETDINRPGFVSRIEDMDPDLILSVSCGQLVKEDLLSIPEYGSINVHGSLLPKHRGRAASFWALYEGDDESGVTAHYMTDEFDDGDIVMQREFDIVSNDTMDSVYRKVSKTGANLVVDLLDEIEDGEITTTPNRTEEGEYRSLPGKEARREFKQRGNEFL</sequence>
<dbReference type="RefSeq" id="WP_007743648.1">
    <property type="nucleotide sequence ID" value="NZ_AOMF01000195.1"/>
</dbReference>
<organism evidence="3 4">
    <name type="scientific">Halococcus thailandensis JCM 13552</name>
    <dbReference type="NCBI Taxonomy" id="1227457"/>
    <lineage>
        <taxon>Archaea</taxon>
        <taxon>Methanobacteriati</taxon>
        <taxon>Methanobacteriota</taxon>
        <taxon>Stenosarchaea group</taxon>
        <taxon>Halobacteria</taxon>
        <taxon>Halobacteriales</taxon>
        <taxon>Halococcaceae</taxon>
        <taxon>Halococcus</taxon>
    </lineage>
</organism>
<feature type="domain" description="Formyl transferase N-terminal" evidence="2">
    <location>
        <begin position="108"/>
        <end position="219"/>
    </location>
</feature>
<dbReference type="STRING" id="1227457.C451_20612"/>
<keyword evidence="3" id="KW-0808">Transferase</keyword>
<dbReference type="EMBL" id="AOMF01000195">
    <property type="protein sequence ID" value="EMA48235.1"/>
    <property type="molecule type" value="Genomic_DNA"/>
</dbReference>
<dbReference type="OrthoDB" id="27277at2157"/>
<dbReference type="InterPro" id="IPR036477">
    <property type="entry name" value="Formyl_transf_N_sf"/>
</dbReference>
<evidence type="ECO:0000259" key="2">
    <source>
        <dbReference type="Pfam" id="PF00551"/>
    </source>
</evidence>
<protein>
    <submittedName>
        <fullName evidence="3">Formyl transferase-like protein</fullName>
    </submittedName>
</protein>
<comment type="caution">
    <text evidence="3">The sequence shown here is derived from an EMBL/GenBank/DDBJ whole genome shotgun (WGS) entry which is preliminary data.</text>
</comment>
<dbReference type="PATRIC" id="fig|1227457.3.peg.4000"/>
<name>M0MUU8_9EURY</name>
<evidence type="ECO:0000256" key="1">
    <source>
        <dbReference type="SAM" id="MobiDB-lite"/>
    </source>
</evidence>
<keyword evidence="4" id="KW-1185">Reference proteome</keyword>
<dbReference type="Pfam" id="PF00551">
    <property type="entry name" value="Formyl_trans_N"/>
    <property type="match status" value="1"/>
</dbReference>
<reference evidence="3 4" key="1">
    <citation type="journal article" date="2014" name="PLoS Genet.">
        <title>Phylogenetically driven sequencing of extremely halophilic archaea reveals strategies for static and dynamic osmo-response.</title>
        <authorList>
            <person name="Becker E.A."/>
            <person name="Seitzer P.M."/>
            <person name="Tritt A."/>
            <person name="Larsen D."/>
            <person name="Krusor M."/>
            <person name="Yao A.I."/>
            <person name="Wu D."/>
            <person name="Madern D."/>
            <person name="Eisen J.A."/>
            <person name="Darling A.E."/>
            <person name="Facciotti M.T."/>
        </authorList>
    </citation>
    <scope>NUCLEOTIDE SEQUENCE [LARGE SCALE GENOMIC DNA]</scope>
    <source>
        <strain evidence="3 4">JCM 13552</strain>
    </source>
</reference>